<dbReference type="InterPro" id="IPR011029">
    <property type="entry name" value="DEATH-like_dom_sf"/>
</dbReference>
<feature type="compositionally biased region" description="Basic and acidic residues" evidence="6">
    <location>
        <begin position="265"/>
        <end position="279"/>
    </location>
</feature>
<feature type="region of interest" description="Disordered" evidence="6">
    <location>
        <begin position="242"/>
        <end position="286"/>
    </location>
</feature>
<evidence type="ECO:0000313" key="10">
    <source>
        <dbReference type="EMBL" id="CAI9607073.1"/>
    </source>
</evidence>
<dbReference type="Pfam" id="PF02758">
    <property type="entry name" value="PYRIN"/>
    <property type="match status" value="2"/>
</dbReference>
<evidence type="ECO:0000256" key="1">
    <source>
        <dbReference type="ARBA" id="ARBA00022723"/>
    </source>
</evidence>
<dbReference type="SUPFAM" id="SSF57850">
    <property type="entry name" value="RING/U-box"/>
    <property type="match status" value="1"/>
</dbReference>
<dbReference type="Gene3D" id="4.10.830.40">
    <property type="match status" value="1"/>
</dbReference>
<dbReference type="PROSITE" id="PS50089">
    <property type="entry name" value="ZF_RING_2"/>
    <property type="match status" value="1"/>
</dbReference>
<name>A0ABN9GEM5_9NEOB</name>
<keyword evidence="1" id="KW-0479">Metal-binding</keyword>
<dbReference type="SMART" id="SM00336">
    <property type="entry name" value="BBOX"/>
    <property type="match status" value="1"/>
</dbReference>
<feature type="domain" description="Pyrin" evidence="9">
    <location>
        <begin position="54"/>
        <end position="145"/>
    </location>
</feature>
<gene>
    <name evidence="10" type="ORF">SPARVUS_LOCUS13877041</name>
</gene>
<feature type="domain" description="RING-type" evidence="7">
    <location>
        <begin position="315"/>
        <end position="357"/>
    </location>
</feature>
<feature type="domain" description="B box-type" evidence="8">
    <location>
        <begin position="437"/>
        <end position="478"/>
    </location>
</feature>
<dbReference type="PROSITE" id="PS50119">
    <property type="entry name" value="ZF_BBOX"/>
    <property type="match status" value="1"/>
</dbReference>
<evidence type="ECO:0000259" key="9">
    <source>
        <dbReference type="PROSITE" id="PS50824"/>
    </source>
</evidence>
<dbReference type="PROSITE" id="PS00518">
    <property type="entry name" value="ZF_RING_1"/>
    <property type="match status" value="1"/>
</dbReference>
<dbReference type="PROSITE" id="PS50824">
    <property type="entry name" value="DAPIN"/>
    <property type="match status" value="2"/>
</dbReference>
<dbReference type="EMBL" id="CATNWA010018386">
    <property type="protein sequence ID" value="CAI9607073.1"/>
    <property type="molecule type" value="Genomic_DNA"/>
</dbReference>
<evidence type="ECO:0000313" key="11">
    <source>
        <dbReference type="Proteomes" id="UP001162483"/>
    </source>
</evidence>
<dbReference type="Pfam" id="PF00643">
    <property type="entry name" value="zf-B_box"/>
    <property type="match status" value="1"/>
</dbReference>
<dbReference type="Gene3D" id="3.30.40.10">
    <property type="entry name" value="Zinc/RING finger domain, C3HC4 (zinc finger)"/>
    <property type="match status" value="1"/>
</dbReference>
<dbReference type="PANTHER" id="PTHR25465">
    <property type="entry name" value="B-BOX DOMAIN CONTAINING"/>
    <property type="match status" value="1"/>
</dbReference>
<dbReference type="InterPro" id="IPR051051">
    <property type="entry name" value="E3_ubiq-ligase_TRIM/RNF"/>
</dbReference>
<comment type="caution">
    <text evidence="10">The sequence shown here is derived from an EMBL/GenBank/DDBJ whole genome shotgun (WGS) entry which is preliminary data.</text>
</comment>
<proteinExistence type="predicted"/>
<evidence type="ECO:0000256" key="5">
    <source>
        <dbReference type="SAM" id="Coils"/>
    </source>
</evidence>
<dbReference type="SMART" id="SM01289">
    <property type="entry name" value="PYRIN"/>
    <property type="match status" value="2"/>
</dbReference>
<dbReference type="SUPFAM" id="SSF57845">
    <property type="entry name" value="B-box zinc-binding domain"/>
    <property type="match status" value="1"/>
</dbReference>
<accession>A0ABN9GEM5</accession>
<organism evidence="10 11">
    <name type="scientific">Staurois parvus</name>
    <dbReference type="NCBI Taxonomy" id="386267"/>
    <lineage>
        <taxon>Eukaryota</taxon>
        <taxon>Metazoa</taxon>
        <taxon>Chordata</taxon>
        <taxon>Craniata</taxon>
        <taxon>Vertebrata</taxon>
        <taxon>Euteleostomi</taxon>
        <taxon>Amphibia</taxon>
        <taxon>Batrachia</taxon>
        <taxon>Anura</taxon>
        <taxon>Neobatrachia</taxon>
        <taxon>Ranoidea</taxon>
        <taxon>Ranidae</taxon>
        <taxon>Staurois</taxon>
    </lineage>
</organism>
<keyword evidence="11" id="KW-1185">Reference proteome</keyword>
<dbReference type="Pfam" id="PF15227">
    <property type="entry name" value="zf-C3HC4_4"/>
    <property type="match status" value="1"/>
</dbReference>
<dbReference type="Proteomes" id="UP001162483">
    <property type="component" value="Unassembled WGS sequence"/>
</dbReference>
<feature type="non-terminal residue" evidence="10">
    <location>
        <position position="566"/>
    </location>
</feature>
<dbReference type="InterPro" id="IPR000315">
    <property type="entry name" value="Znf_B-box"/>
</dbReference>
<evidence type="ECO:0000256" key="4">
    <source>
        <dbReference type="PROSITE-ProRule" id="PRU00024"/>
    </source>
</evidence>
<dbReference type="SMART" id="SM00184">
    <property type="entry name" value="RING"/>
    <property type="match status" value="1"/>
</dbReference>
<dbReference type="InterPro" id="IPR017907">
    <property type="entry name" value="Znf_RING_CS"/>
</dbReference>
<keyword evidence="3" id="KW-0862">Zinc</keyword>
<dbReference type="SUPFAM" id="SSF47986">
    <property type="entry name" value="DEATH domain"/>
    <property type="match status" value="2"/>
</dbReference>
<evidence type="ECO:0000256" key="3">
    <source>
        <dbReference type="ARBA" id="ARBA00022833"/>
    </source>
</evidence>
<dbReference type="InterPro" id="IPR013083">
    <property type="entry name" value="Znf_RING/FYVE/PHD"/>
</dbReference>
<evidence type="ECO:0000259" key="8">
    <source>
        <dbReference type="PROSITE" id="PS50119"/>
    </source>
</evidence>
<dbReference type="Gene3D" id="3.30.160.60">
    <property type="entry name" value="Classic Zinc Finger"/>
    <property type="match status" value="1"/>
</dbReference>
<protein>
    <submittedName>
        <fullName evidence="10">Uncharacterized protein</fullName>
    </submittedName>
</protein>
<dbReference type="PANTHER" id="PTHR25465:SF41">
    <property type="entry name" value="E3 UBIQUITIN-PROTEIN LIGASE RNF135"/>
    <property type="match status" value="1"/>
</dbReference>
<evidence type="ECO:0000256" key="6">
    <source>
        <dbReference type="SAM" id="MobiDB-lite"/>
    </source>
</evidence>
<dbReference type="CDD" id="cd19769">
    <property type="entry name" value="Bbox2_TRIM16-like"/>
    <property type="match status" value="1"/>
</dbReference>
<dbReference type="InterPro" id="IPR001841">
    <property type="entry name" value="Znf_RING"/>
</dbReference>
<feature type="coiled-coil region" evidence="5">
    <location>
        <begin position="475"/>
        <end position="509"/>
    </location>
</feature>
<evidence type="ECO:0000256" key="2">
    <source>
        <dbReference type="ARBA" id="ARBA00022771"/>
    </source>
</evidence>
<feature type="domain" description="Pyrin" evidence="9">
    <location>
        <begin position="145"/>
        <end position="231"/>
    </location>
</feature>
<dbReference type="InterPro" id="IPR004020">
    <property type="entry name" value="DAPIN"/>
</dbReference>
<dbReference type="Gene3D" id="1.10.533.10">
    <property type="entry name" value="Death Domain, Fas"/>
    <property type="match status" value="2"/>
</dbReference>
<evidence type="ECO:0000259" key="7">
    <source>
        <dbReference type="PROSITE" id="PS50089"/>
    </source>
</evidence>
<reference evidence="10" key="1">
    <citation type="submission" date="2023-05" db="EMBL/GenBank/DDBJ databases">
        <authorList>
            <person name="Stuckert A."/>
        </authorList>
    </citation>
    <scope>NUCLEOTIDE SEQUENCE</scope>
</reference>
<keyword evidence="2 4" id="KW-0863">Zinc-finger</keyword>
<keyword evidence="5" id="KW-0175">Coiled coil</keyword>
<sequence>MSALYQLVGGWGVGDKEKLYDSLGKYNRLLIRDLEYRDMKWPLTSRSSSISLDLSKWTPKDLLLYSLEYLLLDEFRRFKKELSGFVYDDRAAVQLGHTANADSMYISDRLLAYYGDFTALDVTVQVLKLVGLMRFAEELQEDLNLCGWRTPEVILVYILDKLEQHHFMQFKNNLLNEEDKRPFPPRLKKSADRITTSDLLLLLYGEQEALSVTAKILQKIHVTQLARDLENWISLCGSKKHASFPQGEAGTSKLTEESSSPKPGSSKDFDFHVDKKSDTDQSSATQTGAETLVSFQEENAQSTWKLSDLRREMECPVCIDILSDPTTLMCGHNFCMKCIETALDNQNKNNFFCPVCKQIYISRPKLKINYSLRKVARYFKSRFSKLKTGELNCAYCIEDPGVAVKSCLLCEASLCDEHLNVHSKKEEHILIEPTTSFKERKCSIHNKVLEHYCADEDVYVCSLCCIYGDHKGHQVEMVTEAAEKKKNDLRNVQEDLACKKMKIEDLLKSVTEAQRFSDTELIGKLVEALELQVPGDTSTREGQASFSVSDLIQKAEEKKNQLSQKI</sequence>